<name>A0ABP6T3U4_9ACTN</name>
<evidence type="ECO:0000259" key="2">
    <source>
        <dbReference type="Pfam" id="PF20434"/>
    </source>
</evidence>
<proteinExistence type="predicted"/>
<comment type="caution">
    <text evidence="3">The sequence shown here is derived from an EMBL/GenBank/DDBJ whole genome shotgun (WGS) entry which is preliminary data.</text>
</comment>
<protein>
    <submittedName>
        <fullName evidence="3">Alpha/beta hydrolase</fullName>
    </submittedName>
</protein>
<reference evidence="4" key="1">
    <citation type="journal article" date="2019" name="Int. J. Syst. Evol. Microbiol.">
        <title>The Global Catalogue of Microorganisms (GCM) 10K type strain sequencing project: providing services to taxonomists for standard genome sequencing and annotation.</title>
        <authorList>
            <consortium name="The Broad Institute Genomics Platform"/>
            <consortium name="The Broad Institute Genome Sequencing Center for Infectious Disease"/>
            <person name="Wu L."/>
            <person name="Ma J."/>
        </authorList>
    </citation>
    <scope>NUCLEOTIDE SEQUENCE [LARGE SCALE GENOMIC DNA]</scope>
    <source>
        <strain evidence="4">JCM 9458</strain>
    </source>
</reference>
<dbReference type="SUPFAM" id="SSF53474">
    <property type="entry name" value="alpha/beta-Hydrolases"/>
    <property type="match status" value="1"/>
</dbReference>
<dbReference type="Proteomes" id="UP001501676">
    <property type="component" value="Unassembled WGS sequence"/>
</dbReference>
<evidence type="ECO:0000313" key="4">
    <source>
        <dbReference type="Proteomes" id="UP001501676"/>
    </source>
</evidence>
<evidence type="ECO:0000313" key="3">
    <source>
        <dbReference type="EMBL" id="GAA3392498.1"/>
    </source>
</evidence>
<sequence>MTAPHSAPGGRPLLPPVHEAPLPAVHVGADGVRTVTAIRYAGVPGYRPLELDLILPPEATAPAPVVVFLHGGGWRMGSRNAVGPAYAGARPTPFERLAQAGIGVASVDYRLSAEATWPAPLHDVKAAVRWLRARGGEAGIDTARIAAWGESAGGHLAALVGLTDDVLDLEGDVGLVGPSSAVDAVVAWYTPSDLGAVAADLGADPDAADSREALLLGEPVTARPERTAAASPVTYAGPGAPPFLLLHGRADRLISVRQSERLADALTAAGADVTLELFDGADHMWLGAPEAAAAALDRTIEFLRAHLLR</sequence>
<keyword evidence="1 3" id="KW-0378">Hydrolase</keyword>
<accession>A0ABP6T3U4</accession>
<dbReference type="InterPro" id="IPR029058">
    <property type="entry name" value="AB_hydrolase_fold"/>
</dbReference>
<keyword evidence="4" id="KW-1185">Reference proteome</keyword>
<dbReference type="EMBL" id="BAAAYN010000038">
    <property type="protein sequence ID" value="GAA3392498.1"/>
    <property type="molecule type" value="Genomic_DNA"/>
</dbReference>
<dbReference type="PANTHER" id="PTHR48081">
    <property type="entry name" value="AB HYDROLASE SUPERFAMILY PROTEIN C4A8.06C"/>
    <property type="match status" value="1"/>
</dbReference>
<dbReference type="RefSeq" id="WP_345731064.1">
    <property type="nucleotide sequence ID" value="NZ_BAAAYN010000038.1"/>
</dbReference>
<dbReference type="Gene3D" id="3.40.50.1820">
    <property type="entry name" value="alpha/beta hydrolase"/>
    <property type="match status" value="1"/>
</dbReference>
<feature type="domain" description="BD-FAE-like" evidence="2">
    <location>
        <begin position="51"/>
        <end position="266"/>
    </location>
</feature>
<organism evidence="3 4">
    <name type="scientific">Cryptosporangium minutisporangium</name>
    <dbReference type="NCBI Taxonomy" id="113569"/>
    <lineage>
        <taxon>Bacteria</taxon>
        <taxon>Bacillati</taxon>
        <taxon>Actinomycetota</taxon>
        <taxon>Actinomycetes</taxon>
        <taxon>Cryptosporangiales</taxon>
        <taxon>Cryptosporangiaceae</taxon>
        <taxon>Cryptosporangium</taxon>
    </lineage>
</organism>
<evidence type="ECO:0000256" key="1">
    <source>
        <dbReference type="ARBA" id="ARBA00022801"/>
    </source>
</evidence>
<dbReference type="Pfam" id="PF20434">
    <property type="entry name" value="BD-FAE"/>
    <property type="match status" value="1"/>
</dbReference>
<dbReference type="InterPro" id="IPR050300">
    <property type="entry name" value="GDXG_lipolytic_enzyme"/>
</dbReference>
<dbReference type="PANTHER" id="PTHR48081:SF13">
    <property type="entry name" value="ALPHA_BETA HYDROLASE"/>
    <property type="match status" value="1"/>
</dbReference>
<dbReference type="InterPro" id="IPR049492">
    <property type="entry name" value="BD-FAE-like_dom"/>
</dbReference>
<gene>
    <name evidence="3" type="ORF">GCM10020369_54420</name>
</gene>
<dbReference type="GO" id="GO:0016787">
    <property type="term" value="F:hydrolase activity"/>
    <property type="evidence" value="ECO:0007669"/>
    <property type="project" value="UniProtKB-KW"/>
</dbReference>